<evidence type="ECO:0000256" key="3">
    <source>
        <dbReference type="SAM" id="Coils"/>
    </source>
</evidence>
<dbReference type="GO" id="GO:0035145">
    <property type="term" value="C:exon-exon junction complex"/>
    <property type="evidence" value="ECO:0007669"/>
    <property type="project" value="TreeGrafter"/>
</dbReference>
<dbReference type="OrthoDB" id="27832at2759"/>
<dbReference type="AlphaFoldDB" id="A0A835YRH9"/>
<feature type="compositionally biased region" description="Basic and acidic residues" evidence="4">
    <location>
        <begin position="394"/>
        <end position="407"/>
    </location>
</feature>
<evidence type="ECO:0000313" key="7">
    <source>
        <dbReference type="Proteomes" id="UP000664859"/>
    </source>
</evidence>
<dbReference type="Proteomes" id="UP000664859">
    <property type="component" value="Unassembled WGS sequence"/>
</dbReference>
<proteinExistence type="predicted"/>
<accession>A0A835YRH9</accession>
<dbReference type="PANTHER" id="PTHR12839">
    <property type="entry name" value="NONSENSE-MEDIATED MRNA DECAY PROTEIN 2 UP-FRAMESHIFT SUPPRESSOR 2"/>
    <property type="match status" value="1"/>
</dbReference>
<feature type="region of interest" description="Disordered" evidence="4">
    <location>
        <begin position="325"/>
        <end position="346"/>
    </location>
</feature>
<dbReference type="Pfam" id="PF02854">
    <property type="entry name" value="MIF4G"/>
    <property type="match status" value="3"/>
</dbReference>
<dbReference type="InterPro" id="IPR007193">
    <property type="entry name" value="Upf2/Nmd2_C"/>
</dbReference>
<keyword evidence="2" id="KW-0963">Cytoplasm</keyword>
<evidence type="ECO:0000256" key="1">
    <source>
        <dbReference type="ARBA" id="ARBA00004496"/>
    </source>
</evidence>
<dbReference type="Gene3D" id="1.25.40.180">
    <property type="match status" value="3"/>
</dbReference>
<evidence type="ECO:0000256" key="2">
    <source>
        <dbReference type="ARBA" id="ARBA00022490"/>
    </source>
</evidence>
<feature type="region of interest" description="Disordered" evidence="4">
    <location>
        <begin position="1"/>
        <end position="44"/>
    </location>
</feature>
<keyword evidence="3" id="KW-0175">Coiled coil</keyword>
<feature type="compositionally biased region" description="Basic and acidic residues" evidence="4">
    <location>
        <begin position="7"/>
        <end position="16"/>
    </location>
</feature>
<dbReference type="GO" id="GO:0000184">
    <property type="term" value="P:nuclear-transcribed mRNA catabolic process, nonsense-mediated decay"/>
    <property type="evidence" value="ECO:0007669"/>
    <property type="project" value="InterPro"/>
</dbReference>
<dbReference type="InterPro" id="IPR003890">
    <property type="entry name" value="MIF4G-like_typ-3"/>
</dbReference>
<evidence type="ECO:0000256" key="4">
    <source>
        <dbReference type="SAM" id="MobiDB-lite"/>
    </source>
</evidence>
<reference evidence="6" key="1">
    <citation type="submission" date="2021-02" db="EMBL/GenBank/DDBJ databases">
        <title>First Annotated Genome of the Yellow-green Alga Tribonema minus.</title>
        <authorList>
            <person name="Mahan K.M."/>
        </authorList>
    </citation>
    <scope>NUCLEOTIDE SEQUENCE</scope>
    <source>
        <strain evidence="6">UTEX B ZZ1240</strain>
    </source>
</reference>
<dbReference type="SUPFAM" id="SSF48371">
    <property type="entry name" value="ARM repeat"/>
    <property type="match status" value="3"/>
</dbReference>
<evidence type="ECO:0000259" key="5">
    <source>
        <dbReference type="SMART" id="SM00543"/>
    </source>
</evidence>
<dbReference type="GO" id="GO:0005737">
    <property type="term" value="C:cytoplasm"/>
    <property type="evidence" value="ECO:0007669"/>
    <property type="project" value="UniProtKB-SubCell"/>
</dbReference>
<feature type="region of interest" description="Disordered" evidence="4">
    <location>
        <begin position="173"/>
        <end position="195"/>
    </location>
</feature>
<feature type="coiled-coil region" evidence="3">
    <location>
        <begin position="262"/>
        <end position="296"/>
    </location>
</feature>
<evidence type="ECO:0000313" key="6">
    <source>
        <dbReference type="EMBL" id="KAG5175188.1"/>
    </source>
</evidence>
<feature type="region of interest" description="Disordered" evidence="4">
    <location>
        <begin position="389"/>
        <end position="417"/>
    </location>
</feature>
<dbReference type="InterPro" id="IPR016024">
    <property type="entry name" value="ARM-type_fold"/>
</dbReference>
<dbReference type="Pfam" id="PF04050">
    <property type="entry name" value="Upf2"/>
    <property type="match status" value="1"/>
</dbReference>
<comment type="caution">
    <text evidence="6">The sequence shown here is derived from an EMBL/GenBank/DDBJ whole genome shotgun (WGS) entry which is preliminary data.</text>
</comment>
<feature type="compositionally biased region" description="Acidic residues" evidence="4">
    <location>
        <begin position="970"/>
        <end position="987"/>
    </location>
</feature>
<feature type="domain" description="MIF4G" evidence="5">
    <location>
        <begin position="654"/>
        <end position="883"/>
    </location>
</feature>
<feature type="compositionally biased region" description="Acidic residues" evidence="4">
    <location>
        <begin position="952"/>
        <end position="962"/>
    </location>
</feature>
<feature type="compositionally biased region" description="Gly residues" evidence="4">
    <location>
        <begin position="1203"/>
        <end position="1215"/>
    </location>
</feature>
<dbReference type="InterPro" id="IPR039762">
    <property type="entry name" value="Nmd2/UPF2"/>
</dbReference>
<feature type="compositionally biased region" description="Acidic residues" evidence="4">
    <location>
        <begin position="325"/>
        <end position="339"/>
    </location>
</feature>
<feature type="region of interest" description="Disordered" evidence="4">
    <location>
        <begin position="925"/>
        <end position="1036"/>
    </location>
</feature>
<organism evidence="6 7">
    <name type="scientific">Tribonema minus</name>
    <dbReference type="NCBI Taxonomy" id="303371"/>
    <lineage>
        <taxon>Eukaryota</taxon>
        <taxon>Sar</taxon>
        <taxon>Stramenopiles</taxon>
        <taxon>Ochrophyta</taxon>
        <taxon>PX clade</taxon>
        <taxon>Xanthophyceae</taxon>
        <taxon>Tribonematales</taxon>
        <taxon>Tribonemataceae</taxon>
        <taxon>Tribonema</taxon>
    </lineage>
</organism>
<dbReference type="GO" id="GO:0003723">
    <property type="term" value="F:RNA binding"/>
    <property type="evidence" value="ECO:0007669"/>
    <property type="project" value="InterPro"/>
</dbReference>
<dbReference type="PANTHER" id="PTHR12839:SF7">
    <property type="entry name" value="REGULATOR OF NONSENSE TRANSCRIPTS 2"/>
    <property type="match status" value="1"/>
</dbReference>
<dbReference type="SMART" id="SM00543">
    <property type="entry name" value="MIF4G"/>
    <property type="match status" value="3"/>
</dbReference>
<gene>
    <name evidence="6" type="ORF">JKP88DRAFT_203699</name>
</gene>
<sequence length="1228" mass="134849">MAVEEEEQRKDEERRALRARNTPGAVAASRASHNANKSKLKSDLKKTSTFTSKVRTLTEAQRATITKDIETLNLSHYVSEIVDAVAEAKLKTSDVSVAVHLCCMMHQRYAGFTEDLIPKLLAPFREDPAEDDKDALRKRRSNLRLLTELHLCGVFDGSQWLLNVLRRLAGERRGGGGGGVQPQQQQQHRSAHATVEAAPADLRPNDVSLVVAFAKHAGQELAGIVPRRSGRLAVFQRSSQERLRVVSAEGQALFLGVLQGVLRRLRGHLVTAHKALQKLERRMEKDRLLCGSLTEEKERNLELSAGAYNKLLSNVVALSDALDEDMPDLPEDKEEEELGGVELWSSGVGLGEGDLGPWDDLETKSFYEDLADLLTAVPPSQLGLTEEQWQELRAQQDARESRQRSGDGGDGGDDAAAGAEEDADLAAELQKLSVQESGGGGSSDALLMMLREELPACFNRERTDAFAIKFCHHNSKSARRKLVRALFEAPRQSLDLLPQYARLVATLDQVLRDIAPALTDDLQGEFRWLLRKRTVTRLIDAKRRNVCFIGELIKFKVAPPIVAFQCLKACFQEFTGSNVEMACMLLESCGRFLYRSKATHARTASYLEILQRFRLAKHLDTRYETMIDNAYYMCKPPEGAGGALRVKQRTPLQLWIRHLLCEQLAEENVEATLRSLRRLPWSGVVQKAFLRTAHRRFTAAHLAADVLAGLHRSHPVLTLRIIDAVLEELRRACESVGGGARDLQRRLGLARFLGELYNYSIVSSAFIFEVLHRLIDYGHAIPPAMKLPRLNPAGGEPLPPVVAPWATHDPRAQHPCDPPGDCLRIRLVVQLLEACAEYFVVGQSRPRLDKFLMHFQRYLFCKQGLPPDTEFAVLDLLDELEGQARAVAEKQAAKSAAAAAAALKAVPDVPSTPLLPRFDSWEEAQAAVEEMEAKEHEAAAAKQGGGGAGEGEGVEGEEEEGEKGDRGGDDYDDDAAASVDDEDGSEEGGERGRRGGSSSSGSDDDDDDGDGDGDDQQQPEEEEEEEEVLVYDKHEYEKSEADYEFELMLGKMQQENLDKSKVSARTSVKADNMDTPSVLSRLSVAEPHASLSAAAAGDSVVAFKLLKRGAKGKSEGVAVHIPADTNLAVQALRASTRESDEREIIKARVLQYEQDQRTLEGSFSPLPSMHNAPISAEAARRASSRTGTRPRGRGGRLFSLAGRGPGGHYGGGGGNSSQVHVSGRIPRL</sequence>
<feature type="domain" description="MIF4G" evidence="5">
    <location>
        <begin position="37"/>
        <end position="297"/>
    </location>
</feature>
<comment type="subcellular location">
    <subcellularLocation>
        <location evidence="1">Cytoplasm</location>
    </subcellularLocation>
</comment>
<dbReference type="EMBL" id="JAFCMP010000552">
    <property type="protein sequence ID" value="KAG5175188.1"/>
    <property type="molecule type" value="Genomic_DNA"/>
</dbReference>
<feature type="domain" description="MIF4G" evidence="5">
    <location>
        <begin position="448"/>
        <end position="637"/>
    </location>
</feature>
<keyword evidence="7" id="KW-1185">Reference proteome</keyword>
<name>A0A835YRH9_9STRA</name>
<feature type="compositionally biased region" description="Acidic residues" evidence="4">
    <location>
        <begin position="1002"/>
        <end position="1029"/>
    </location>
</feature>
<protein>
    <submittedName>
        <fullName evidence="6">Armadillo-type protein</fullName>
    </submittedName>
</protein>
<feature type="region of interest" description="Disordered" evidence="4">
    <location>
        <begin position="1177"/>
        <end position="1228"/>
    </location>
</feature>